<reference evidence="1 2" key="1">
    <citation type="journal article" date="2019" name="Sci. Rep.">
        <title>Orb-weaving spider Araneus ventricosus genome elucidates the spidroin gene catalogue.</title>
        <authorList>
            <person name="Kono N."/>
            <person name="Nakamura H."/>
            <person name="Ohtoshi R."/>
            <person name="Moran D.A.P."/>
            <person name="Shinohara A."/>
            <person name="Yoshida Y."/>
            <person name="Fujiwara M."/>
            <person name="Mori M."/>
            <person name="Tomita M."/>
            <person name="Arakawa K."/>
        </authorList>
    </citation>
    <scope>NUCLEOTIDE SEQUENCE [LARGE SCALE GENOMIC DNA]</scope>
</reference>
<keyword evidence="2" id="KW-1185">Reference proteome</keyword>
<evidence type="ECO:0000313" key="2">
    <source>
        <dbReference type="Proteomes" id="UP000499080"/>
    </source>
</evidence>
<gene>
    <name evidence="1" type="ORF">AVEN_45523_1</name>
</gene>
<organism evidence="1 2">
    <name type="scientific">Araneus ventricosus</name>
    <name type="common">Orbweaver spider</name>
    <name type="synonym">Epeira ventricosa</name>
    <dbReference type="NCBI Taxonomy" id="182803"/>
    <lineage>
        <taxon>Eukaryota</taxon>
        <taxon>Metazoa</taxon>
        <taxon>Ecdysozoa</taxon>
        <taxon>Arthropoda</taxon>
        <taxon>Chelicerata</taxon>
        <taxon>Arachnida</taxon>
        <taxon>Araneae</taxon>
        <taxon>Araneomorphae</taxon>
        <taxon>Entelegynae</taxon>
        <taxon>Araneoidea</taxon>
        <taxon>Araneidae</taxon>
        <taxon>Araneus</taxon>
    </lineage>
</organism>
<dbReference type="EMBL" id="BGPR01000780">
    <property type="protein sequence ID" value="GBM35256.1"/>
    <property type="molecule type" value="Genomic_DNA"/>
</dbReference>
<proteinExistence type="predicted"/>
<dbReference type="Proteomes" id="UP000499080">
    <property type="component" value="Unassembled WGS sequence"/>
</dbReference>
<evidence type="ECO:0000313" key="1">
    <source>
        <dbReference type="EMBL" id="GBM35256.1"/>
    </source>
</evidence>
<dbReference type="AlphaFoldDB" id="A0A4Y2F4M3"/>
<sequence>MVSGIELRTWNTPALKPTPYHYVTAASVTPESITFRWIPVTTCKIASLSSTNVAEDNCTHVALINPIITNLPESDLFNMQISFSYTVDISRRLHQNYLTGISLLNLQMNYTQNLPC</sequence>
<name>A0A4Y2F4M3_ARAVE</name>
<comment type="caution">
    <text evidence="1">The sequence shown here is derived from an EMBL/GenBank/DDBJ whole genome shotgun (WGS) entry which is preliminary data.</text>
</comment>
<protein>
    <submittedName>
        <fullName evidence="1">Uncharacterized protein</fullName>
    </submittedName>
</protein>
<accession>A0A4Y2F4M3</accession>